<comment type="caution">
    <text evidence="1">The sequence shown here is derived from an EMBL/GenBank/DDBJ whole genome shotgun (WGS) entry which is preliminary data.</text>
</comment>
<keyword evidence="2" id="KW-1185">Reference proteome</keyword>
<accession>A0ABY2XMX6</accession>
<protein>
    <submittedName>
        <fullName evidence="1">Uncharacterized protein</fullName>
    </submittedName>
</protein>
<proteinExistence type="predicted"/>
<dbReference type="EMBL" id="VCQT01000022">
    <property type="protein sequence ID" value="TMW13738.1"/>
    <property type="molecule type" value="Genomic_DNA"/>
</dbReference>
<evidence type="ECO:0000313" key="2">
    <source>
        <dbReference type="Proteomes" id="UP000739180"/>
    </source>
</evidence>
<name>A0ABY2XMX6_9GAMM</name>
<reference evidence="1 2" key="1">
    <citation type="submission" date="2019-05" db="EMBL/GenBank/DDBJ databases">
        <title>Genome of Alcanivorax gelatiniphagus, an oil degrading marine bacteria.</title>
        <authorList>
            <person name="Kwon K.K."/>
        </authorList>
    </citation>
    <scope>NUCLEOTIDE SEQUENCE [LARGE SCALE GENOMIC DNA]</scope>
    <source>
        <strain evidence="1 2">MEBiC 08158</strain>
    </source>
</reference>
<sequence length="74" mass="8324">MSLSGPRQGRFFNSTDQRDVERVAGQYGAHQDKVRAFIDELRAVDEIDHLTYQAVHQLVASELALPLPGSDFPR</sequence>
<organism evidence="1 2">
    <name type="scientific">Alloalcanivorax gelatiniphagus</name>
    <dbReference type="NCBI Taxonomy" id="1194167"/>
    <lineage>
        <taxon>Bacteria</taxon>
        <taxon>Pseudomonadati</taxon>
        <taxon>Pseudomonadota</taxon>
        <taxon>Gammaproteobacteria</taxon>
        <taxon>Oceanospirillales</taxon>
        <taxon>Alcanivoracaceae</taxon>
        <taxon>Alloalcanivorax</taxon>
    </lineage>
</organism>
<dbReference type="Proteomes" id="UP000739180">
    <property type="component" value="Unassembled WGS sequence"/>
</dbReference>
<gene>
    <name evidence="1" type="ORF">FGS76_06320</name>
</gene>
<dbReference type="RefSeq" id="WP_138771778.1">
    <property type="nucleotide sequence ID" value="NZ_JBHSSX010000020.1"/>
</dbReference>
<evidence type="ECO:0000313" key="1">
    <source>
        <dbReference type="EMBL" id="TMW13738.1"/>
    </source>
</evidence>